<comment type="subunit">
    <text evidence="4">AMPK is a heterotrimer of an alpha catalytic subunit (PRKAA1 or PRKAA2), a beta (PRKAB1 or PRKAB2) and a gamma non-catalytic subunits (PRKAG1, PRKAG2 or PRKAG3). Interacts with FNIP1 and FNIP2.</text>
</comment>
<dbReference type="Gene3D" id="3.10.580.10">
    <property type="entry name" value="CBS-domain"/>
    <property type="match status" value="2"/>
</dbReference>
<protein>
    <submittedName>
        <fullName evidence="8">CBS domain-containing protein</fullName>
    </submittedName>
</protein>
<name>A0A0N5ALR3_9BILA</name>
<dbReference type="WBParaSite" id="SMUV_0000549001-mRNA-1">
    <property type="protein sequence ID" value="SMUV_0000549001-mRNA-1"/>
    <property type="gene ID" value="SMUV_0000549001"/>
</dbReference>
<evidence type="ECO:0000313" key="8">
    <source>
        <dbReference type="WBParaSite" id="SMUV_0000549001-mRNA-1"/>
    </source>
</evidence>
<evidence type="ECO:0000256" key="1">
    <source>
        <dbReference type="ARBA" id="ARBA00006750"/>
    </source>
</evidence>
<dbReference type="GO" id="GO:0019887">
    <property type="term" value="F:protein kinase regulator activity"/>
    <property type="evidence" value="ECO:0007669"/>
    <property type="project" value="TreeGrafter"/>
</dbReference>
<organism evidence="7 8">
    <name type="scientific">Syphacia muris</name>
    <dbReference type="NCBI Taxonomy" id="451379"/>
    <lineage>
        <taxon>Eukaryota</taxon>
        <taxon>Metazoa</taxon>
        <taxon>Ecdysozoa</taxon>
        <taxon>Nematoda</taxon>
        <taxon>Chromadorea</taxon>
        <taxon>Rhabditida</taxon>
        <taxon>Spirurina</taxon>
        <taxon>Oxyuridomorpha</taxon>
        <taxon>Oxyuroidea</taxon>
        <taxon>Oxyuridae</taxon>
        <taxon>Syphacia</taxon>
    </lineage>
</organism>
<comment type="similarity">
    <text evidence="1">Belongs to the 5'-AMP-activated protein kinase gamma subunit family.</text>
</comment>
<dbReference type="CDD" id="cd02205">
    <property type="entry name" value="CBS_pair_SF"/>
    <property type="match status" value="1"/>
</dbReference>
<dbReference type="InterPro" id="IPR000644">
    <property type="entry name" value="CBS_dom"/>
</dbReference>
<dbReference type="Proteomes" id="UP000046393">
    <property type="component" value="Unplaced"/>
</dbReference>
<dbReference type="SMART" id="SM00116">
    <property type="entry name" value="CBS"/>
    <property type="match status" value="3"/>
</dbReference>
<evidence type="ECO:0000256" key="2">
    <source>
        <dbReference type="ARBA" id="ARBA00022737"/>
    </source>
</evidence>
<proteinExistence type="inferred from homology"/>
<dbReference type="InterPro" id="IPR050511">
    <property type="entry name" value="AMPK_gamma/SDS23_families"/>
</dbReference>
<dbReference type="GO" id="GO:0031588">
    <property type="term" value="C:nucleotide-activated protein kinase complex"/>
    <property type="evidence" value="ECO:0007669"/>
    <property type="project" value="TreeGrafter"/>
</dbReference>
<evidence type="ECO:0000256" key="4">
    <source>
        <dbReference type="ARBA" id="ARBA00025878"/>
    </source>
</evidence>
<dbReference type="STRING" id="451379.A0A0N5ALR3"/>
<keyword evidence="7" id="KW-1185">Reference proteome</keyword>
<dbReference type="PROSITE" id="PS51371">
    <property type="entry name" value="CBS"/>
    <property type="match status" value="1"/>
</dbReference>
<dbReference type="AlphaFoldDB" id="A0A0N5ALR3"/>
<dbReference type="PANTHER" id="PTHR13780">
    <property type="entry name" value="AMP-ACTIVATED PROTEIN KINASE, GAMMA REGULATORY SUBUNIT"/>
    <property type="match status" value="1"/>
</dbReference>
<dbReference type="GO" id="GO:0016208">
    <property type="term" value="F:AMP binding"/>
    <property type="evidence" value="ECO:0007669"/>
    <property type="project" value="TreeGrafter"/>
</dbReference>
<accession>A0A0N5ALR3</accession>
<evidence type="ECO:0000313" key="7">
    <source>
        <dbReference type="Proteomes" id="UP000046393"/>
    </source>
</evidence>
<evidence type="ECO:0000256" key="3">
    <source>
        <dbReference type="ARBA" id="ARBA00023122"/>
    </source>
</evidence>
<evidence type="ECO:0000259" key="6">
    <source>
        <dbReference type="PROSITE" id="PS51371"/>
    </source>
</evidence>
<sequence>MVDFDDSVCNSSRNIYYHDCSVDSAIASAESSRRNSNNPFGEFKEFVRRRRYTNGRVSCINNNLPLFKCSVNDGYSFGSADGPYSKFRVGSKYHSANNESVFRKVSVDSQFFDDSDDEAQLKGRRFSVPEKALCNADYAILRPSEENRYEIVTAFDKYADPYKQYMQSVLCYDLAPSHGMVVLIDSRLTVHKALIALCQATNNAALIVNPAANDILGILTATDCLKAIMVAVKEDIFIGHRTIGDFLQKYNGRRRLVTAPVNMSVWDAARLFCLNHVHRIPIIQADDSTNSTDVLYLLSLKTILCETILGLSENSGVKTKDFSLAPHIKNRTLEQARIGTWTKIITVPYTSCCGAVIDVFFNAKISCAAVVDDHGKLIGSISKIDIMRFLTAHDQNYMDLLLLPIKNVYGTPSMAYVHNTIYDAIDMIIKSDQHCVFVVDVMTEKPVAAVAYIDIMDYILNSSEIHHKMSVA</sequence>
<dbReference type="Pfam" id="PF00571">
    <property type="entry name" value="CBS"/>
    <property type="match status" value="1"/>
</dbReference>
<keyword evidence="3 5" id="KW-0129">CBS domain</keyword>
<dbReference type="PANTHER" id="PTHR13780:SF32">
    <property type="entry name" value="CBS DOMAIN-CONTAINING PROTEIN"/>
    <property type="match status" value="1"/>
</dbReference>
<dbReference type="GO" id="GO:0019901">
    <property type="term" value="F:protein kinase binding"/>
    <property type="evidence" value="ECO:0007669"/>
    <property type="project" value="TreeGrafter"/>
</dbReference>
<feature type="domain" description="CBS" evidence="6">
    <location>
        <begin position="340"/>
        <end position="400"/>
    </location>
</feature>
<dbReference type="SUPFAM" id="SSF54631">
    <property type="entry name" value="CBS-domain pair"/>
    <property type="match status" value="2"/>
</dbReference>
<dbReference type="GO" id="GO:0005634">
    <property type="term" value="C:nucleus"/>
    <property type="evidence" value="ECO:0007669"/>
    <property type="project" value="TreeGrafter"/>
</dbReference>
<dbReference type="GO" id="GO:0005737">
    <property type="term" value="C:cytoplasm"/>
    <property type="evidence" value="ECO:0007669"/>
    <property type="project" value="TreeGrafter"/>
</dbReference>
<reference evidence="8" key="1">
    <citation type="submission" date="2017-02" db="UniProtKB">
        <authorList>
            <consortium name="WormBaseParasite"/>
        </authorList>
    </citation>
    <scope>IDENTIFICATION</scope>
</reference>
<keyword evidence="2" id="KW-0677">Repeat</keyword>
<evidence type="ECO:0000256" key="5">
    <source>
        <dbReference type="PROSITE-ProRule" id="PRU00703"/>
    </source>
</evidence>
<dbReference type="InterPro" id="IPR046342">
    <property type="entry name" value="CBS_dom_sf"/>
</dbReference>